<gene>
    <name evidence="3" type="ORF">D3868_09935</name>
</gene>
<dbReference type="InterPro" id="IPR044946">
    <property type="entry name" value="Restrct_endonuc_typeI_TRD_sf"/>
</dbReference>
<dbReference type="REBASE" id="312259">
    <property type="entry name" value="S.Abr4038III"/>
</dbReference>
<proteinExistence type="predicted"/>
<sequence>MLVVRTGSIGVAVPVFEDDTCAAISSHLIRLRYKSEQEAAVVAAFLNSDAGRVLLQKISYGAVQPQIGQDELLSLPLPRALIEQSSAIHVALKAEDACLRAVERLVSSAKLLVEYLIDGRLSEADLIAAQKGLEAGKRDADRAVLQSLRQGDGADAPPLIPDLDGLYALLDEPDEGSGP</sequence>
<evidence type="ECO:0000313" key="4">
    <source>
        <dbReference type="Proteomes" id="UP000298774"/>
    </source>
</evidence>
<dbReference type="GO" id="GO:0003677">
    <property type="term" value="F:DNA binding"/>
    <property type="evidence" value="ECO:0007669"/>
    <property type="project" value="UniProtKB-KW"/>
</dbReference>
<reference evidence="3 4" key="1">
    <citation type="submission" date="2018-09" db="EMBL/GenBank/DDBJ databases">
        <title>Whole genome based analysis of evolution and adaptive divergence in Indian and Brazilian strains of Azospirillum brasilense.</title>
        <authorList>
            <person name="Singh C."/>
            <person name="Tripathi A.K."/>
        </authorList>
    </citation>
    <scope>NUCLEOTIDE SEQUENCE [LARGE SCALE GENOMIC DNA]</scope>
    <source>
        <strain evidence="3 4">MTCC4038</strain>
    </source>
</reference>
<name>A0A4D8QHZ0_AZOBR</name>
<dbReference type="Gene3D" id="3.90.220.20">
    <property type="entry name" value="DNA methylase specificity domains"/>
    <property type="match status" value="1"/>
</dbReference>
<dbReference type="EMBL" id="CP032339">
    <property type="protein sequence ID" value="QCO09324.1"/>
    <property type="molecule type" value="Genomic_DNA"/>
</dbReference>
<accession>A0A4D8QHZ0</accession>
<dbReference type="SUPFAM" id="SSF116734">
    <property type="entry name" value="DNA methylase specificity domain"/>
    <property type="match status" value="1"/>
</dbReference>
<evidence type="ECO:0000313" key="3">
    <source>
        <dbReference type="EMBL" id="QCO09324.1"/>
    </source>
</evidence>
<dbReference type="GO" id="GO:0009307">
    <property type="term" value="P:DNA restriction-modification system"/>
    <property type="evidence" value="ECO:0007669"/>
    <property type="project" value="UniProtKB-KW"/>
</dbReference>
<keyword evidence="2" id="KW-0238">DNA-binding</keyword>
<evidence type="ECO:0008006" key="5">
    <source>
        <dbReference type="Google" id="ProtNLM"/>
    </source>
</evidence>
<dbReference type="Proteomes" id="UP000298774">
    <property type="component" value="Chromosome"/>
</dbReference>
<organism evidence="3 4">
    <name type="scientific">Azospirillum brasilense</name>
    <dbReference type="NCBI Taxonomy" id="192"/>
    <lineage>
        <taxon>Bacteria</taxon>
        <taxon>Pseudomonadati</taxon>
        <taxon>Pseudomonadota</taxon>
        <taxon>Alphaproteobacteria</taxon>
        <taxon>Rhodospirillales</taxon>
        <taxon>Azospirillaceae</taxon>
        <taxon>Azospirillum</taxon>
    </lineage>
</organism>
<dbReference type="AlphaFoldDB" id="A0A4D8QHZ0"/>
<protein>
    <recommendedName>
        <fullName evidence="5">Type I restriction modification DNA specificity domain-containing protein</fullName>
    </recommendedName>
</protein>
<evidence type="ECO:0000256" key="1">
    <source>
        <dbReference type="ARBA" id="ARBA00022747"/>
    </source>
</evidence>
<evidence type="ECO:0000256" key="2">
    <source>
        <dbReference type="ARBA" id="ARBA00023125"/>
    </source>
</evidence>
<keyword evidence="1" id="KW-0680">Restriction system</keyword>